<protein>
    <submittedName>
        <fullName evidence="1">Uncharacterized protein</fullName>
    </submittedName>
</protein>
<proteinExistence type="predicted"/>
<dbReference type="BioCyc" id="AURANTIMONAS:SI859A1_01349-MONOMER"/>
<dbReference type="HOGENOM" id="CLU_2118283_0_0_5"/>
<keyword evidence="2" id="KW-1185">Reference proteome</keyword>
<accession>Q1YIX1</accession>
<dbReference type="Proteomes" id="UP000000321">
    <property type="component" value="Unassembled WGS sequence"/>
</dbReference>
<reference evidence="1 2" key="1">
    <citation type="journal article" date="2008" name="Appl. Environ. Microbiol.">
        <title>Genomic insights into Mn(II) oxidation by the marine alphaproteobacterium Aurantimonas sp. strain SI85-9A1.</title>
        <authorList>
            <person name="Dick G.J."/>
            <person name="Podell S."/>
            <person name="Johnson H.A."/>
            <person name="Rivera-Espinoza Y."/>
            <person name="Bernier-Latmani R."/>
            <person name="McCarthy J.K."/>
            <person name="Torpey J.W."/>
            <person name="Clement B.G."/>
            <person name="Gaasterland T."/>
            <person name="Tebo B.M."/>
        </authorList>
    </citation>
    <scope>NUCLEOTIDE SEQUENCE [LARGE SCALE GENOMIC DNA]</scope>
    <source>
        <strain evidence="1 2">SI85-9A1</strain>
    </source>
</reference>
<name>Q1YIX1_AURMS</name>
<sequence length="114" mass="12500">MTTGVGGDPSRSDRSTLVGWARRLSLSMPWPIPREAERLSRDPRGACCRLARAEDPNSASRKTPSRGGIPRCERVVGFYLVSGQGGGGFFSKCLRFCGPFDRRSNGRCSIRSHI</sequence>
<dbReference type="EMBL" id="AAPJ01000003">
    <property type="protein sequence ID" value="EAS49996.1"/>
    <property type="molecule type" value="Genomic_DNA"/>
</dbReference>
<gene>
    <name evidence="1" type="ORF">SI859A1_01349</name>
</gene>
<organism evidence="1 2">
    <name type="scientific">Aurantimonas manganoxydans (strain ATCC BAA-1229 / DSM 21871 / SI85-9A1)</name>
    <dbReference type="NCBI Taxonomy" id="287752"/>
    <lineage>
        <taxon>Bacteria</taxon>
        <taxon>Pseudomonadati</taxon>
        <taxon>Pseudomonadota</taxon>
        <taxon>Alphaproteobacteria</taxon>
        <taxon>Hyphomicrobiales</taxon>
        <taxon>Aurantimonadaceae</taxon>
        <taxon>Aurantimonas</taxon>
    </lineage>
</organism>
<comment type="caution">
    <text evidence="1">The sequence shown here is derived from an EMBL/GenBank/DDBJ whole genome shotgun (WGS) entry which is preliminary data.</text>
</comment>
<dbReference type="AlphaFoldDB" id="Q1YIX1"/>
<evidence type="ECO:0000313" key="1">
    <source>
        <dbReference type="EMBL" id="EAS49996.1"/>
    </source>
</evidence>
<evidence type="ECO:0000313" key="2">
    <source>
        <dbReference type="Proteomes" id="UP000000321"/>
    </source>
</evidence>